<evidence type="ECO:0000313" key="3">
    <source>
        <dbReference type="EMBL" id="MCU7618232.1"/>
    </source>
</evidence>
<feature type="chain" id="PRO_5046742325" description="DUF541 domain-containing protein" evidence="2">
    <location>
        <begin position="30"/>
        <end position="215"/>
    </location>
</feature>
<name>A0ABT2W7N9_9FLAO</name>
<evidence type="ECO:0008006" key="5">
    <source>
        <dbReference type="Google" id="ProtNLM"/>
    </source>
</evidence>
<keyword evidence="2" id="KW-0732">Signal</keyword>
<proteinExistence type="predicted"/>
<feature type="signal peptide" evidence="2">
    <location>
        <begin position="1"/>
        <end position="29"/>
    </location>
</feature>
<evidence type="ECO:0000256" key="1">
    <source>
        <dbReference type="SAM" id="Coils"/>
    </source>
</evidence>
<keyword evidence="4" id="KW-1185">Reference proteome</keyword>
<sequence>MKNLNQKTDLRFFITLLSFTFFCFSNAYAQRSENPTQVEQAIVVLKNGAKIYSTDEAFNKQISNHVIILKNVDPDKGNNTNDKILTESSIKPEEFKKDFKENLQASIQKKQKEELKKIKKEIDKHEVRKKTFVINDLKKNSSSDEFLASTRISKNSVVLEYNNFNFSKTFLAAHINIVKLALDFLHSQKYVYYNNTSLDFCFSTVFSVRPPPVLI</sequence>
<evidence type="ECO:0000313" key="4">
    <source>
        <dbReference type="Proteomes" id="UP001208649"/>
    </source>
</evidence>
<accession>A0ABT2W7N9</accession>
<keyword evidence="1" id="KW-0175">Coiled coil</keyword>
<organism evidence="3 4">
    <name type="scientific">Chryseobacterium edaphi</name>
    <dbReference type="NCBI Taxonomy" id="2976532"/>
    <lineage>
        <taxon>Bacteria</taxon>
        <taxon>Pseudomonadati</taxon>
        <taxon>Bacteroidota</taxon>
        <taxon>Flavobacteriia</taxon>
        <taxon>Flavobacteriales</taxon>
        <taxon>Weeksellaceae</taxon>
        <taxon>Chryseobacterium group</taxon>
        <taxon>Chryseobacterium</taxon>
    </lineage>
</organism>
<comment type="caution">
    <text evidence="3">The sequence shown here is derived from an EMBL/GenBank/DDBJ whole genome shotgun (WGS) entry which is preliminary data.</text>
</comment>
<protein>
    <recommendedName>
        <fullName evidence="5">DUF541 domain-containing protein</fullName>
    </recommendedName>
</protein>
<reference evidence="4" key="1">
    <citation type="submission" date="2023-07" db="EMBL/GenBank/DDBJ databases">
        <title>Chryseobacterium sp. strain PBS4-4 Genome sequencing and assembly.</title>
        <authorList>
            <person name="Jung Y."/>
        </authorList>
    </citation>
    <scope>NUCLEOTIDE SEQUENCE [LARGE SCALE GENOMIC DNA]</scope>
    <source>
        <strain evidence="4">PBS4-4</strain>
    </source>
</reference>
<feature type="coiled-coil region" evidence="1">
    <location>
        <begin position="96"/>
        <end position="128"/>
    </location>
</feature>
<dbReference type="Proteomes" id="UP001208649">
    <property type="component" value="Unassembled WGS sequence"/>
</dbReference>
<gene>
    <name evidence="3" type="ORF">NZ698_13565</name>
</gene>
<evidence type="ECO:0000256" key="2">
    <source>
        <dbReference type="SAM" id="SignalP"/>
    </source>
</evidence>
<dbReference type="EMBL" id="JAOTEM010000003">
    <property type="protein sequence ID" value="MCU7618232.1"/>
    <property type="molecule type" value="Genomic_DNA"/>
</dbReference>
<dbReference type="RefSeq" id="WP_263003730.1">
    <property type="nucleotide sequence ID" value="NZ_JAOTEM010000003.1"/>
</dbReference>